<accession>A0A0A2XEB3</accession>
<feature type="binding site" evidence="16">
    <location>
        <position position="16"/>
    </location>
    <ligand>
        <name>substrate</name>
    </ligand>
</feature>
<feature type="binding site" evidence="16">
    <location>
        <position position="168"/>
    </location>
    <ligand>
        <name>substrate</name>
    </ligand>
</feature>
<comment type="cofactor">
    <cofactor evidence="1 18">
        <name>Mn(2+)</name>
        <dbReference type="ChEBI" id="CHEBI:29035"/>
    </cofactor>
</comment>
<evidence type="ECO:0000256" key="5">
    <source>
        <dbReference type="ARBA" id="ARBA00022695"/>
    </source>
</evidence>
<dbReference type="GO" id="GO:0008408">
    <property type="term" value="F:3'-5' exonuclease activity"/>
    <property type="evidence" value="ECO:0007669"/>
    <property type="project" value="TreeGrafter"/>
</dbReference>
<feature type="binding site" evidence="17">
    <location>
        <position position="16"/>
    </location>
    <ligand>
        <name>a divalent metal cation</name>
        <dbReference type="ChEBI" id="CHEBI:60240"/>
        <label>1</label>
        <note>catalytic</note>
    </ligand>
</feature>
<keyword evidence="5 18" id="KW-0548">Nucleotidyltransferase</keyword>
<dbReference type="FunFam" id="3.30.420.10:FF:000012">
    <property type="entry name" value="DNA polymerase III subunit epsilon"/>
    <property type="match status" value="1"/>
</dbReference>
<feature type="binding site" evidence="17">
    <location>
        <position position="168"/>
    </location>
    <ligand>
        <name>a divalent metal cation</name>
        <dbReference type="ChEBI" id="CHEBI:60240"/>
        <label>1</label>
        <note>catalytic</note>
    </ligand>
</feature>
<dbReference type="InterPro" id="IPR036397">
    <property type="entry name" value="RNaseH_sf"/>
</dbReference>
<comment type="function">
    <text evidence="18">DNA polymerase III is a complex, multichain enzyme responsible for most of the replicative synthesis in bacteria. The epsilon subunit contain the editing function and is a proofreading 3'-5' exonuclease.</text>
</comment>
<dbReference type="GO" id="GO:0005829">
    <property type="term" value="C:cytosol"/>
    <property type="evidence" value="ECO:0007669"/>
    <property type="project" value="TreeGrafter"/>
</dbReference>
<comment type="caution">
    <text evidence="20">The sequence shown here is derived from an EMBL/GenBank/DDBJ whole genome shotgun (WGS) entry which is preliminary data.</text>
</comment>
<keyword evidence="7 18" id="KW-0540">Nuclease</keyword>
<gene>
    <name evidence="18" type="primary">dnaQ</name>
    <name evidence="20" type="ORF">P375_10350</name>
</gene>
<dbReference type="GO" id="GO:0003677">
    <property type="term" value="F:DNA binding"/>
    <property type="evidence" value="ECO:0007669"/>
    <property type="project" value="InterPro"/>
</dbReference>
<protein>
    <recommendedName>
        <fullName evidence="3 18">DNA polymerase III subunit epsilon</fullName>
        <ecNumber evidence="2 18">2.7.7.7</ecNumber>
    </recommendedName>
</protein>
<dbReference type="GO" id="GO:0046872">
    <property type="term" value="F:metal ion binding"/>
    <property type="evidence" value="ECO:0007669"/>
    <property type="project" value="UniProtKB-KW"/>
</dbReference>
<dbReference type="EC" id="2.7.7.7" evidence="2 18"/>
<evidence type="ECO:0000256" key="1">
    <source>
        <dbReference type="ARBA" id="ARBA00001936"/>
    </source>
</evidence>
<dbReference type="Gene3D" id="3.30.420.10">
    <property type="entry name" value="Ribonuclease H-like superfamily/Ribonuclease H"/>
    <property type="match status" value="1"/>
</dbReference>
<comment type="cofactor">
    <cofactor evidence="17">
        <name>Mg(2+)</name>
        <dbReference type="ChEBI" id="CHEBI:18420"/>
    </cofactor>
    <cofactor evidence="17">
        <name>Mn(2+)</name>
        <dbReference type="ChEBI" id="CHEBI:29035"/>
    </cofactor>
    <text evidence="17">Binds 2 divalent metal cations. Magnesium or manganese.</text>
</comment>
<keyword evidence="6 18" id="KW-0235">DNA replication</keyword>
<organism evidence="20 21">
    <name type="scientific">Gallibacterium genomosp. 2</name>
    <dbReference type="NCBI Taxonomy" id="155517"/>
    <lineage>
        <taxon>Bacteria</taxon>
        <taxon>Pseudomonadati</taxon>
        <taxon>Pseudomonadota</taxon>
        <taxon>Gammaproteobacteria</taxon>
        <taxon>Pasteurellales</taxon>
        <taxon>Pasteurellaceae</taxon>
        <taxon>Gallibacterium</taxon>
    </lineage>
</organism>
<feature type="binding site" evidence="16">
    <location>
        <position position="68"/>
    </location>
    <ligand>
        <name>substrate</name>
    </ligand>
</feature>
<dbReference type="CDD" id="cd06131">
    <property type="entry name" value="DNA_pol_III_epsilon_Ecoli_like"/>
    <property type="match status" value="1"/>
</dbReference>
<dbReference type="PANTHER" id="PTHR30231">
    <property type="entry name" value="DNA POLYMERASE III SUBUNIT EPSILON"/>
    <property type="match status" value="1"/>
</dbReference>
<evidence type="ECO:0000256" key="3">
    <source>
        <dbReference type="ARBA" id="ARBA00020352"/>
    </source>
</evidence>
<dbReference type="NCBIfam" id="TIGR01406">
    <property type="entry name" value="dnaQ_proteo"/>
    <property type="match status" value="1"/>
</dbReference>
<keyword evidence="4 18" id="KW-0808">Transferase</keyword>
<dbReference type="InterPro" id="IPR013520">
    <property type="entry name" value="Ribonucl_H"/>
</dbReference>
<evidence type="ECO:0000256" key="11">
    <source>
        <dbReference type="ARBA" id="ARBA00022842"/>
    </source>
</evidence>
<evidence type="ECO:0000256" key="15">
    <source>
        <dbReference type="PIRSR" id="PIRSR606309-1"/>
    </source>
</evidence>
<dbReference type="PANTHER" id="PTHR30231:SF41">
    <property type="entry name" value="DNA POLYMERASE III SUBUNIT EPSILON"/>
    <property type="match status" value="1"/>
</dbReference>
<dbReference type="Proteomes" id="UP000030418">
    <property type="component" value="Unassembled WGS sequence"/>
</dbReference>
<keyword evidence="9 18" id="KW-0378">Hydrolase</keyword>
<feature type="binding site" evidence="17">
    <location>
        <position position="14"/>
    </location>
    <ligand>
        <name>a divalent metal cation</name>
        <dbReference type="ChEBI" id="CHEBI:60240"/>
        <label>1</label>
        <note>catalytic</note>
    </ligand>
</feature>
<evidence type="ECO:0000256" key="10">
    <source>
        <dbReference type="ARBA" id="ARBA00022839"/>
    </source>
</evidence>
<feature type="binding site" evidence="16">
    <location>
        <position position="63"/>
    </location>
    <ligand>
        <name>substrate</name>
    </ligand>
</feature>
<name>A0A0A2XEB3_9PAST</name>
<keyword evidence="11 17" id="KW-0460">Magnesium</keyword>
<dbReference type="SUPFAM" id="SSF53098">
    <property type="entry name" value="Ribonuclease H-like"/>
    <property type="match status" value="1"/>
</dbReference>
<comment type="catalytic activity">
    <reaction evidence="14 18">
        <text>DNA(n) + a 2'-deoxyribonucleoside 5'-triphosphate = DNA(n+1) + diphosphate</text>
        <dbReference type="Rhea" id="RHEA:22508"/>
        <dbReference type="Rhea" id="RHEA-COMP:17339"/>
        <dbReference type="Rhea" id="RHEA-COMP:17340"/>
        <dbReference type="ChEBI" id="CHEBI:33019"/>
        <dbReference type="ChEBI" id="CHEBI:61560"/>
        <dbReference type="ChEBI" id="CHEBI:173112"/>
        <dbReference type="EC" id="2.7.7.7"/>
    </reaction>
</comment>
<evidence type="ECO:0000256" key="9">
    <source>
        <dbReference type="ARBA" id="ARBA00022801"/>
    </source>
</evidence>
<dbReference type="GO" id="GO:0045004">
    <property type="term" value="P:DNA replication proofreading"/>
    <property type="evidence" value="ECO:0007669"/>
    <property type="project" value="TreeGrafter"/>
</dbReference>
<dbReference type="AlphaFoldDB" id="A0A0A2XEB3"/>
<evidence type="ECO:0000256" key="13">
    <source>
        <dbReference type="ARBA" id="ARBA00023211"/>
    </source>
</evidence>
<dbReference type="InterPro" id="IPR012337">
    <property type="entry name" value="RNaseH-like_sf"/>
</dbReference>
<dbReference type="NCBIfam" id="NF004316">
    <property type="entry name" value="PRK05711.1"/>
    <property type="match status" value="1"/>
</dbReference>
<keyword evidence="10 18" id="KW-0269">Exonuclease</keyword>
<evidence type="ECO:0000256" key="18">
    <source>
        <dbReference type="RuleBase" id="RU364087"/>
    </source>
</evidence>
<evidence type="ECO:0000256" key="16">
    <source>
        <dbReference type="PIRSR" id="PIRSR606309-2"/>
    </source>
</evidence>
<dbReference type="EMBL" id="JPXY01000047">
    <property type="protein sequence ID" value="KGQ30483.1"/>
    <property type="molecule type" value="Genomic_DNA"/>
</dbReference>
<dbReference type="InterPro" id="IPR006054">
    <property type="entry name" value="DnaQ"/>
</dbReference>
<evidence type="ECO:0000313" key="21">
    <source>
        <dbReference type="Proteomes" id="UP000030418"/>
    </source>
</evidence>
<sequence length="256" mass="28879">MTMQMDENRIVVLDTETTGMSGTSEPQIGHRIIEIGAVELINRRYTGRNFHVYLQPDQQVDPEAVAVHGITDEFLADKPRFKEIAQEFIDFIKGAELVIHNAPFDVAFMNQEFALQGQTLTTNDLCKVTDSLKVARQLYPGKKNSLDALCSRLGIDNSKRTLHGALLDAEILADVYLAMTGGQGSLQLDTELVVATQQQEVQQQIQYRNTPRKLFVLKPSTEEIQAHQEYIALINKKSGDQCLWQQNLEQDPHKLN</sequence>
<dbReference type="NCBIfam" id="TIGR00573">
    <property type="entry name" value="dnaq"/>
    <property type="match status" value="1"/>
</dbReference>
<proteinExistence type="predicted"/>
<evidence type="ECO:0000259" key="19">
    <source>
        <dbReference type="SMART" id="SM00479"/>
    </source>
</evidence>
<evidence type="ECO:0000256" key="4">
    <source>
        <dbReference type="ARBA" id="ARBA00022679"/>
    </source>
</evidence>
<keyword evidence="13 17" id="KW-0464">Manganese</keyword>
<evidence type="ECO:0000256" key="17">
    <source>
        <dbReference type="PIRSR" id="PIRSR606309-3"/>
    </source>
</evidence>
<dbReference type="Pfam" id="PF00929">
    <property type="entry name" value="RNase_T"/>
    <property type="match status" value="1"/>
</dbReference>
<evidence type="ECO:0000256" key="2">
    <source>
        <dbReference type="ARBA" id="ARBA00012417"/>
    </source>
</evidence>
<evidence type="ECO:0000256" key="12">
    <source>
        <dbReference type="ARBA" id="ARBA00022932"/>
    </source>
</evidence>
<keyword evidence="8 17" id="KW-0479">Metal-binding</keyword>
<feature type="binding site" evidence="16">
    <location>
        <position position="14"/>
    </location>
    <ligand>
        <name>substrate</name>
    </ligand>
</feature>
<reference evidence="20 21" key="1">
    <citation type="submission" date="2014-08" db="EMBL/GenBank/DDBJ databases">
        <title>Chaperone-usher fimbriae in a diverse selection of Gallibacterium genomes.</title>
        <authorList>
            <person name="Kudirkiene E."/>
            <person name="Bager R.J."/>
            <person name="Johnson T.J."/>
            <person name="Bojesen A.M."/>
        </authorList>
    </citation>
    <scope>NUCLEOTIDE SEQUENCE [LARGE SCALE GENOMIC DNA]</scope>
    <source>
        <strain evidence="20 21">CCM5976</strain>
    </source>
</reference>
<comment type="subunit">
    <text evidence="18">DNA polymerase III contains a core (composed of alpha, epsilon and theta chains) that associates with a tau subunit. This core dimerizes to form the POLIII' complex. PolIII' associates with the gamma complex (composed of gamma, delta, delta', psi and chi chains) and with the beta chain to form the complete DNA polymerase III complex.</text>
</comment>
<dbReference type="GO" id="GO:0003887">
    <property type="term" value="F:DNA-directed DNA polymerase activity"/>
    <property type="evidence" value="ECO:0007669"/>
    <property type="project" value="UniProtKB-KW"/>
</dbReference>
<dbReference type="InterPro" id="IPR006309">
    <property type="entry name" value="DnaQ_proteo"/>
</dbReference>
<feature type="domain" description="Exonuclease" evidence="19">
    <location>
        <begin position="9"/>
        <end position="185"/>
    </location>
</feature>
<dbReference type="SMART" id="SM00479">
    <property type="entry name" value="EXOIII"/>
    <property type="match status" value="1"/>
</dbReference>
<evidence type="ECO:0000256" key="6">
    <source>
        <dbReference type="ARBA" id="ARBA00022705"/>
    </source>
</evidence>
<evidence type="ECO:0000256" key="8">
    <source>
        <dbReference type="ARBA" id="ARBA00022723"/>
    </source>
</evidence>
<feature type="active site" description="Proton acceptor" evidence="15">
    <location>
        <position position="163"/>
    </location>
</feature>
<keyword evidence="12 18" id="KW-0239">DNA-directed DNA polymerase</keyword>
<evidence type="ECO:0000313" key="20">
    <source>
        <dbReference type="EMBL" id="KGQ30483.1"/>
    </source>
</evidence>
<evidence type="ECO:0000256" key="7">
    <source>
        <dbReference type="ARBA" id="ARBA00022722"/>
    </source>
</evidence>
<evidence type="ECO:0000256" key="14">
    <source>
        <dbReference type="ARBA" id="ARBA00049244"/>
    </source>
</evidence>
<keyword evidence="21" id="KW-1185">Reference proteome</keyword>